<evidence type="ECO:0000256" key="6">
    <source>
        <dbReference type="ARBA" id="ARBA00023204"/>
    </source>
</evidence>
<dbReference type="Gene3D" id="3.40.1440.10">
    <property type="entry name" value="GIY-YIG endonuclease"/>
    <property type="match status" value="1"/>
</dbReference>
<dbReference type="InterPro" id="IPR035901">
    <property type="entry name" value="GIY-YIG_endonuc_sf"/>
</dbReference>
<dbReference type="InterPro" id="IPR047296">
    <property type="entry name" value="GIY-YIG_UvrC_Cho"/>
</dbReference>
<evidence type="ECO:0000259" key="14">
    <source>
        <dbReference type="PROSITE" id="PS50151"/>
    </source>
</evidence>
<dbReference type="InterPro" id="IPR001943">
    <property type="entry name" value="UVR_dom"/>
</dbReference>
<evidence type="ECO:0000256" key="1">
    <source>
        <dbReference type="ARBA" id="ARBA00004496"/>
    </source>
</evidence>
<dbReference type="Gene3D" id="3.30.420.340">
    <property type="entry name" value="UvrC, RNAse H endonuclease domain"/>
    <property type="match status" value="1"/>
</dbReference>
<dbReference type="InterPro" id="IPR041663">
    <property type="entry name" value="DisA/LigA_HHH"/>
</dbReference>
<dbReference type="PANTHER" id="PTHR30562">
    <property type="entry name" value="UVRC/OXIDOREDUCTASE"/>
    <property type="match status" value="1"/>
</dbReference>
<dbReference type="GO" id="GO:0009380">
    <property type="term" value="C:excinuclease repair complex"/>
    <property type="evidence" value="ECO:0007669"/>
    <property type="project" value="InterPro"/>
</dbReference>
<feature type="domain" description="UvrC family homology region profile" evidence="16">
    <location>
        <begin position="257"/>
        <end position="481"/>
    </location>
</feature>
<dbReference type="Gene3D" id="4.10.860.10">
    <property type="entry name" value="UVR domain"/>
    <property type="match status" value="1"/>
</dbReference>
<dbReference type="Pfam" id="PF01541">
    <property type="entry name" value="GIY-YIG"/>
    <property type="match status" value="1"/>
</dbReference>
<evidence type="ECO:0000313" key="18">
    <source>
        <dbReference type="Proteomes" id="UP000245790"/>
    </source>
</evidence>
<dbReference type="InterPro" id="IPR003583">
    <property type="entry name" value="Hlx-hairpin-Hlx_DNA-bd_motif"/>
</dbReference>
<dbReference type="InterPro" id="IPR004791">
    <property type="entry name" value="UvrC"/>
</dbReference>
<dbReference type="FunFam" id="3.30.420.340:FF:000001">
    <property type="entry name" value="UvrABC system protein C"/>
    <property type="match status" value="1"/>
</dbReference>
<gene>
    <name evidence="13" type="primary">uvrC</name>
    <name evidence="17" type="ORF">C8D97_10382</name>
</gene>
<keyword evidence="7 13" id="KW-0742">SOS response</keyword>
<dbReference type="PROSITE" id="PS50165">
    <property type="entry name" value="UVRC"/>
    <property type="match status" value="1"/>
</dbReference>
<dbReference type="OrthoDB" id="9804933at2"/>
<dbReference type="GO" id="GO:0009432">
    <property type="term" value="P:SOS response"/>
    <property type="evidence" value="ECO:0007669"/>
    <property type="project" value="UniProtKB-UniRule"/>
</dbReference>
<comment type="similarity">
    <text evidence="9 13">Belongs to the UvrC family.</text>
</comment>
<evidence type="ECO:0000256" key="11">
    <source>
        <dbReference type="ARBA" id="ARBA00067419"/>
    </source>
</evidence>
<dbReference type="Pfam" id="PF08459">
    <property type="entry name" value="UvrC_RNaseH_dom"/>
    <property type="match status" value="1"/>
</dbReference>
<organism evidence="17 18">
    <name type="scientific">Pleionea mediterranea</name>
    <dbReference type="NCBI Taxonomy" id="523701"/>
    <lineage>
        <taxon>Bacteria</taxon>
        <taxon>Pseudomonadati</taxon>
        <taxon>Pseudomonadota</taxon>
        <taxon>Gammaproteobacteria</taxon>
        <taxon>Oceanospirillales</taxon>
        <taxon>Pleioneaceae</taxon>
        <taxon>Pleionea</taxon>
    </lineage>
</organism>
<dbReference type="SUPFAM" id="SSF82771">
    <property type="entry name" value="GIY-YIG endonuclease"/>
    <property type="match status" value="1"/>
</dbReference>
<comment type="function">
    <text evidence="8 13">The UvrABC repair system catalyzes the recognition and processing of DNA lesions. UvrC both incises the 5' and 3' sides of the lesion. The N-terminal half is responsible for the 3' incision and the C-terminal half is responsible for the 5' incision.</text>
</comment>
<dbReference type="SUPFAM" id="SSF46600">
    <property type="entry name" value="C-terminal UvrC-binding domain of UvrB"/>
    <property type="match status" value="1"/>
</dbReference>
<keyword evidence="6 13" id="KW-0234">DNA repair</keyword>
<dbReference type="CDD" id="cd10434">
    <property type="entry name" value="GIY-YIG_UvrC_Cho"/>
    <property type="match status" value="1"/>
</dbReference>
<keyword evidence="4 13" id="KW-0228">DNA excision</keyword>
<dbReference type="InterPro" id="IPR000305">
    <property type="entry name" value="GIY-YIG_endonuc"/>
</dbReference>
<evidence type="ECO:0000256" key="3">
    <source>
        <dbReference type="ARBA" id="ARBA00022763"/>
    </source>
</evidence>
<feature type="domain" description="GIY-YIG" evidence="15">
    <location>
        <begin position="20"/>
        <end position="98"/>
    </location>
</feature>
<sequence>MTSSNDPAFDIESFLKQLTPLPGVYRMLDSDEQVIYVGKAKNLKKRVTSYFNKSDLSIKTQVMVKQVCSIEFTVTNTETEALLLENNYIKQLRPRYNVLFRDDKTYPYIFLSGGDYPRLAYHRGAKKEKGEYFGPFPSSGAIRQSLSLLQKLFKVRQCEDSVFKNRSRPCLQYQIKRCTAPCVGYISKQDYDKDVELTRLFYQGKSEQVMQQLQQRMELASEQLEFEQAAEFRDQIINMRKVVEKQVISGANADVDIFSFAVKAGIACVVVVFIRQGKVLGSKQFFPKFSSINSESELVESFIVQFYLANREIPREVIVGHPDSDIELLSAAINEVADRRIRVTHKVRTNRADWLKLAESNCQQALSSRLSQKSAQSQKLLELQKSLKLKQRPAHMECFDISHTMGEGTVASCVVFKEGTPETSLYRRFNITKITPGDDYAAIEQAVSRRYARLLKEEKLLPQLVLIDGGKGQLKSAQRALDELGLKEIVCIGVAKGVERKLGMEQIFWPGESVAQVLPEHSMALHLIQHIRDEAHRFAIAGHRGRRGKARTKSWLEEIPGVGPKKRQALLKHFGGLQNIEAAALADIKKVDGINTHLAEKIYNYLHEN</sequence>
<dbReference type="NCBIfam" id="NF001824">
    <property type="entry name" value="PRK00558.1-5"/>
    <property type="match status" value="1"/>
</dbReference>
<dbReference type="PROSITE" id="PS50151">
    <property type="entry name" value="UVR"/>
    <property type="match status" value="1"/>
</dbReference>
<evidence type="ECO:0000256" key="8">
    <source>
        <dbReference type="ARBA" id="ARBA00059452"/>
    </source>
</evidence>
<dbReference type="NCBIfam" id="TIGR00194">
    <property type="entry name" value="uvrC"/>
    <property type="match status" value="1"/>
</dbReference>
<evidence type="ECO:0000256" key="12">
    <source>
        <dbReference type="ARBA" id="ARBA00077138"/>
    </source>
</evidence>
<evidence type="ECO:0000256" key="7">
    <source>
        <dbReference type="ARBA" id="ARBA00023236"/>
    </source>
</evidence>
<dbReference type="InterPro" id="IPR050066">
    <property type="entry name" value="UvrABC_protein_C"/>
</dbReference>
<evidence type="ECO:0000259" key="16">
    <source>
        <dbReference type="PROSITE" id="PS50165"/>
    </source>
</evidence>
<evidence type="ECO:0000256" key="9">
    <source>
        <dbReference type="ARBA" id="ARBA00061531"/>
    </source>
</evidence>
<keyword evidence="5 13" id="KW-0267">Excision nuclease</keyword>
<evidence type="ECO:0000256" key="13">
    <source>
        <dbReference type="HAMAP-Rule" id="MF_00203"/>
    </source>
</evidence>
<dbReference type="InterPro" id="IPR010994">
    <property type="entry name" value="RuvA_2-like"/>
</dbReference>
<evidence type="ECO:0000256" key="5">
    <source>
        <dbReference type="ARBA" id="ARBA00022881"/>
    </source>
</evidence>
<keyword evidence="2 13" id="KW-0963">Cytoplasm</keyword>
<dbReference type="InterPro" id="IPR036876">
    <property type="entry name" value="UVR_dom_sf"/>
</dbReference>
<dbReference type="GO" id="GO:0005737">
    <property type="term" value="C:cytoplasm"/>
    <property type="evidence" value="ECO:0007669"/>
    <property type="project" value="UniProtKB-SubCell"/>
</dbReference>
<proteinExistence type="inferred from homology"/>
<dbReference type="HAMAP" id="MF_00203">
    <property type="entry name" value="UvrC"/>
    <property type="match status" value="1"/>
</dbReference>
<dbReference type="FunFam" id="1.10.150.20:FF:000005">
    <property type="entry name" value="UvrABC system protein C"/>
    <property type="match status" value="1"/>
</dbReference>
<name>A0A316FZW9_9GAMM</name>
<keyword evidence="3 13" id="KW-0227">DNA damage</keyword>
<reference evidence="17 18" key="1">
    <citation type="submission" date="2018-05" db="EMBL/GenBank/DDBJ databases">
        <title>Genomic Encyclopedia of Type Strains, Phase IV (KMG-IV): sequencing the most valuable type-strain genomes for metagenomic binning, comparative biology and taxonomic classification.</title>
        <authorList>
            <person name="Goeker M."/>
        </authorList>
    </citation>
    <scope>NUCLEOTIDE SEQUENCE [LARGE SCALE GENOMIC DNA]</scope>
    <source>
        <strain evidence="17 18">DSM 25350</strain>
    </source>
</reference>
<dbReference type="SMART" id="SM00278">
    <property type="entry name" value="HhH1"/>
    <property type="match status" value="2"/>
</dbReference>
<evidence type="ECO:0000256" key="4">
    <source>
        <dbReference type="ARBA" id="ARBA00022769"/>
    </source>
</evidence>
<dbReference type="AlphaFoldDB" id="A0A316FZW9"/>
<dbReference type="Gene3D" id="1.10.150.20">
    <property type="entry name" value="5' to 3' exonuclease, C-terminal subdomain"/>
    <property type="match status" value="1"/>
</dbReference>
<dbReference type="RefSeq" id="WP_109762366.1">
    <property type="nucleotide sequence ID" value="NZ_QGGU01000003.1"/>
</dbReference>
<dbReference type="Pfam" id="PF12826">
    <property type="entry name" value="HHH_2"/>
    <property type="match status" value="1"/>
</dbReference>
<feature type="domain" description="UVR" evidence="14">
    <location>
        <begin position="207"/>
        <end position="242"/>
    </location>
</feature>
<dbReference type="InterPro" id="IPR001162">
    <property type="entry name" value="UvrC_RNase_H_dom"/>
</dbReference>
<dbReference type="GO" id="GO:0009381">
    <property type="term" value="F:excinuclease ABC activity"/>
    <property type="evidence" value="ECO:0007669"/>
    <property type="project" value="UniProtKB-UniRule"/>
</dbReference>
<dbReference type="SMART" id="SM00465">
    <property type="entry name" value="GIYc"/>
    <property type="match status" value="1"/>
</dbReference>
<dbReference type="PANTHER" id="PTHR30562:SF1">
    <property type="entry name" value="UVRABC SYSTEM PROTEIN C"/>
    <property type="match status" value="1"/>
</dbReference>
<evidence type="ECO:0000256" key="10">
    <source>
        <dbReference type="ARBA" id="ARBA00062841"/>
    </source>
</evidence>
<dbReference type="Pfam" id="PF22920">
    <property type="entry name" value="UvrC_RNaseH"/>
    <property type="match status" value="1"/>
</dbReference>
<evidence type="ECO:0000313" key="17">
    <source>
        <dbReference type="EMBL" id="PWK53256.1"/>
    </source>
</evidence>
<accession>A0A316FZW9</accession>
<dbReference type="Proteomes" id="UP000245790">
    <property type="component" value="Unassembled WGS sequence"/>
</dbReference>
<comment type="caution">
    <text evidence="17">The sequence shown here is derived from an EMBL/GenBank/DDBJ whole genome shotgun (WGS) entry which is preliminary data.</text>
</comment>
<dbReference type="SUPFAM" id="SSF47781">
    <property type="entry name" value="RuvA domain 2-like"/>
    <property type="match status" value="1"/>
</dbReference>
<dbReference type="PROSITE" id="PS50164">
    <property type="entry name" value="GIY_YIG"/>
    <property type="match status" value="1"/>
</dbReference>
<comment type="subcellular location">
    <subcellularLocation>
        <location evidence="1 13">Cytoplasm</location>
    </subcellularLocation>
</comment>
<dbReference type="GO" id="GO:0006289">
    <property type="term" value="P:nucleotide-excision repair"/>
    <property type="evidence" value="ECO:0007669"/>
    <property type="project" value="UniProtKB-UniRule"/>
</dbReference>
<dbReference type="Pfam" id="PF02151">
    <property type="entry name" value="UVR"/>
    <property type="match status" value="1"/>
</dbReference>
<comment type="subunit">
    <text evidence="10 13">Interacts with UvrB in an incision complex.</text>
</comment>
<evidence type="ECO:0000259" key="15">
    <source>
        <dbReference type="PROSITE" id="PS50164"/>
    </source>
</evidence>
<dbReference type="InterPro" id="IPR038476">
    <property type="entry name" value="UvrC_RNase_H_dom_sf"/>
</dbReference>
<dbReference type="FunFam" id="3.40.1440.10:FF:000001">
    <property type="entry name" value="UvrABC system protein C"/>
    <property type="match status" value="1"/>
</dbReference>
<protein>
    <recommendedName>
        <fullName evidence="11 13">UvrABC system protein C</fullName>
        <shortName evidence="13">Protein UvrC</shortName>
    </recommendedName>
    <alternativeName>
        <fullName evidence="12 13">Excinuclease ABC subunit C</fullName>
    </alternativeName>
</protein>
<dbReference type="GO" id="GO:0003677">
    <property type="term" value="F:DNA binding"/>
    <property type="evidence" value="ECO:0007669"/>
    <property type="project" value="UniProtKB-UniRule"/>
</dbReference>
<dbReference type="EMBL" id="QGGU01000003">
    <property type="protein sequence ID" value="PWK53256.1"/>
    <property type="molecule type" value="Genomic_DNA"/>
</dbReference>
<keyword evidence="18" id="KW-1185">Reference proteome</keyword>
<evidence type="ECO:0000256" key="2">
    <source>
        <dbReference type="ARBA" id="ARBA00022490"/>
    </source>
</evidence>